<feature type="domain" description="Prephenate dehydratase" evidence="12">
    <location>
        <begin position="107"/>
        <end position="282"/>
    </location>
</feature>
<dbReference type="PROSITE" id="PS51171">
    <property type="entry name" value="PREPHENATE_DEHYDR_3"/>
    <property type="match status" value="1"/>
</dbReference>
<evidence type="ECO:0000256" key="9">
    <source>
        <dbReference type="ARBA" id="ARBA00023239"/>
    </source>
</evidence>
<evidence type="ECO:0000256" key="10">
    <source>
        <dbReference type="ARBA" id="ARBA00050723"/>
    </source>
</evidence>
<dbReference type="GO" id="GO:0004664">
    <property type="term" value="F:prephenate dehydratase activity"/>
    <property type="evidence" value="ECO:0007669"/>
    <property type="project" value="UniProtKB-EC"/>
</dbReference>
<dbReference type="PANTHER" id="PTHR21022">
    <property type="entry name" value="PREPHENATE DEHYDRATASE P PROTEIN"/>
    <property type="match status" value="1"/>
</dbReference>
<gene>
    <name evidence="14" type="ORF">HRI_005127300</name>
</gene>
<keyword evidence="4" id="KW-0028">Amino-acid biosynthesis</keyword>
<dbReference type="PROSITE" id="PS00858">
    <property type="entry name" value="PREPHENATE_DEHYDR_2"/>
    <property type="match status" value="1"/>
</dbReference>
<dbReference type="InterPro" id="IPR018528">
    <property type="entry name" value="Preph_deHydtase_CS"/>
</dbReference>
<keyword evidence="5" id="KW-0934">Plastid</keyword>
<dbReference type="NCBIfam" id="NF008865">
    <property type="entry name" value="PRK11898.1"/>
    <property type="match status" value="1"/>
</dbReference>
<proteinExistence type="predicted"/>
<keyword evidence="3" id="KW-0150">Chloroplast</keyword>
<evidence type="ECO:0000313" key="15">
    <source>
        <dbReference type="Proteomes" id="UP001165190"/>
    </source>
</evidence>
<evidence type="ECO:0000256" key="6">
    <source>
        <dbReference type="ARBA" id="ARBA00022946"/>
    </source>
</evidence>
<dbReference type="GO" id="GO:0009570">
    <property type="term" value="C:chloroplast stroma"/>
    <property type="evidence" value="ECO:0007669"/>
    <property type="project" value="UniProtKB-SubCell"/>
</dbReference>
<dbReference type="CDD" id="cd04905">
    <property type="entry name" value="ACT_CM-PDT"/>
    <property type="match status" value="1"/>
</dbReference>
<reference evidence="14" key="1">
    <citation type="submission" date="2023-05" db="EMBL/GenBank/DDBJ databases">
        <title>Genome and transcriptome analyses reveal genes involved in the formation of fine ridges on petal epidermal cells in Hibiscus trionum.</title>
        <authorList>
            <person name="Koshimizu S."/>
            <person name="Masuda S."/>
            <person name="Ishii T."/>
            <person name="Shirasu K."/>
            <person name="Hoshino A."/>
            <person name="Arita M."/>
        </authorList>
    </citation>
    <scope>NUCLEOTIDE SEQUENCE</scope>
    <source>
        <strain evidence="14">Hamamatsu line</strain>
    </source>
</reference>
<dbReference type="GO" id="GO:0047769">
    <property type="term" value="F:arogenate dehydratase activity"/>
    <property type="evidence" value="ECO:0007669"/>
    <property type="project" value="UniProtKB-EC"/>
</dbReference>
<dbReference type="PANTHER" id="PTHR21022:SF20">
    <property type="entry name" value="AROGENATE DEHYDRATASE_PREPHENATE DEHYDRATASE 1, CHLOROPLASTIC"/>
    <property type="match status" value="1"/>
</dbReference>
<protein>
    <submittedName>
        <fullName evidence="14">Arogenate dehydratase 1, Arabidopsis thaliana arogenate dehydratase 1</fullName>
    </submittedName>
</protein>
<name>A0A9W7JHE9_HIBTR</name>
<evidence type="ECO:0000256" key="4">
    <source>
        <dbReference type="ARBA" id="ARBA00022605"/>
    </source>
</evidence>
<keyword evidence="8" id="KW-0584">Phenylalanine biosynthesis</keyword>
<comment type="subcellular location">
    <subcellularLocation>
        <location evidence="1">Plastid</location>
        <location evidence="1">Chloroplast stroma</location>
    </subcellularLocation>
</comment>
<dbReference type="PROSITE" id="PS51671">
    <property type="entry name" value="ACT"/>
    <property type="match status" value="1"/>
</dbReference>
<evidence type="ECO:0000256" key="5">
    <source>
        <dbReference type="ARBA" id="ARBA00022640"/>
    </source>
</evidence>
<dbReference type="FunFam" id="3.40.190.10:FF:000031">
    <property type="entry name" value="Arogenate dehydratase"/>
    <property type="match status" value="1"/>
</dbReference>
<dbReference type="FunFam" id="3.40.190.10:FF:000028">
    <property type="entry name" value="Arogenate dehydratase"/>
    <property type="match status" value="1"/>
</dbReference>
<evidence type="ECO:0000256" key="2">
    <source>
        <dbReference type="ARBA" id="ARBA00004929"/>
    </source>
</evidence>
<dbReference type="InterPro" id="IPR002912">
    <property type="entry name" value="ACT_dom"/>
</dbReference>
<evidence type="ECO:0000313" key="14">
    <source>
        <dbReference type="EMBL" id="GMJ14581.1"/>
    </source>
</evidence>
<evidence type="ECO:0000259" key="13">
    <source>
        <dbReference type="PROSITE" id="PS51671"/>
    </source>
</evidence>
<dbReference type="InterPro" id="IPR001086">
    <property type="entry name" value="Preph_deHydtase"/>
</dbReference>
<accession>A0A9W7JHE9</accession>
<dbReference type="FunFam" id="3.30.70.260:FF:000028">
    <property type="entry name" value="Arogenate dehydratase"/>
    <property type="match status" value="1"/>
</dbReference>
<dbReference type="SUPFAM" id="SSF53850">
    <property type="entry name" value="Periplasmic binding protein-like II"/>
    <property type="match status" value="1"/>
</dbReference>
<feature type="domain" description="ACT" evidence="13">
    <location>
        <begin position="296"/>
        <end position="387"/>
    </location>
</feature>
<keyword evidence="6" id="KW-0809">Transit peptide</keyword>
<dbReference type="OrthoDB" id="2414662at2759"/>
<dbReference type="SUPFAM" id="SSF55021">
    <property type="entry name" value="ACT-like"/>
    <property type="match status" value="1"/>
</dbReference>
<comment type="catalytic activity">
    <reaction evidence="10">
        <text>L-arogenate + H(+) = L-phenylalanine + CO2 + H2O</text>
        <dbReference type="Rhea" id="RHEA:12536"/>
        <dbReference type="ChEBI" id="CHEBI:15377"/>
        <dbReference type="ChEBI" id="CHEBI:15378"/>
        <dbReference type="ChEBI" id="CHEBI:16526"/>
        <dbReference type="ChEBI" id="CHEBI:58095"/>
        <dbReference type="ChEBI" id="CHEBI:58180"/>
        <dbReference type="EC" id="4.2.1.91"/>
    </reaction>
    <physiologicalReaction direction="left-to-right" evidence="10">
        <dbReference type="Rhea" id="RHEA:12537"/>
    </physiologicalReaction>
</comment>
<comment type="pathway">
    <text evidence="2">Amino-acid biosynthesis; L-phenylalanine biosynthesis; L-phenylalanine from L-arogenate: step 1/1.</text>
</comment>
<dbReference type="AlphaFoldDB" id="A0A9W7JHE9"/>
<evidence type="ECO:0000256" key="7">
    <source>
        <dbReference type="ARBA" id="ARBA00023141"/>
    </source>
</evidence>
<dbReference type="Pfam" id="PF00800">
    <property type="entry name" value="PDT"/>
    <property type="match status" value="1"/>
</dbReference>
<sequence length="392" mass="42905">MALRCVPILFYPQKPLLETPDSGSSRGRIVLDLRSSKLKCLALGASTQRAFVLVEDEKPGAKTSLTGKIGEDGSTVSRAVHKNLNLFPKPLSITDLSPFPANGSNVRVAYQGNPGAYGEDAALKAYPDCETVPCDQFEAAFNAVELWLVDKAVLPIENSVGGSIHRTYDLLLRHRLHIVREVQLVVHHCLLALPGVTMPEVKLVFSHPQALAQCEMALTNLGINRVNADDSAGAALMVASSGKRDMGAIASARAAALYGLDILVEKIQDEDENVTRYLVLAREPIIPGTDRVYKTSIVFTLEEGPGMLFKALAVFSLRGINLSKIESRPQKRRPLRVVDDSNRGSAISFDYLFYIDFEASMAELRARNALEHLQEYAGFLRVLGSYPMDIVL</sequence>
<keyword evidence="9" id="KW-0456">Lyase</keyword>
<evidence type="ECO:0000256" key="11">
    <source>
        <dbReference type="ARBA" id="ARBA00052579"/>
    </source>
</evidence>
<comment type="catalytic activity">
    <reaction evidence="11">
        <text>prephenate + H(+) = 3-phenylpyruvate + CO2 + H2O</text>
        <dbReference type="Rhea" id="RHEA:21648"/>
        <dbReference type="ChEBI" id="CHEBI:15377"/>
        <dbReference type="ChEBI" id="CHEBI:15378"/>
        <dbReference type="ChEBI" id="CHEBI:16526"/>
        <dbReference type="ChEBI" id="CHEBI:18005"/>
        <dbReference type="ChEBI" id="CHEBI:29934"/>
        <dbReference type="EC" id="4.2.1.51"/>
    </reaction>
    <physiologicalReaction direction="left-to-right" evidence="11">
        <dbReference type="Rhea" id="RHEA:21649"/>
    </physiologicalReaction>
</comment>
<keyword evidence="15" id="KW-1185">Reference proteome</keyword>
<dbReference type="InterPro" id="IPR045865">
    <property type="entry name" value="ACT-like_dom_sf"/>
</dbReference>
<dbReference type="Proteomes" id="UP001165190">
    <property type="component" value="Unassembled WGS sequence"/>
</dbReference>
<evidence type="ECO:0000256" key="8">
    <source>
        <dbReference type="ARBA" id="ARBA00023222"/>
    </source>
</evidence>
<organism evidence="14 15">
    <name type="scientific">Hibiscus trionum</name>
    <name type="common">Flower of an hour</name>
    <dbReference type="NCBI Taxonomy" id="183268"/>
    <lineage>
        <taxon>Eukaryota</taxon>
        <taxon>Viridiplantae</taxon>
        <taxon>Streptophyta</taxon>
        <taxon>Embryophyta</taxon>
        <taxon>Tracheophyta</taxon>
        <taxon>Spermatophyta</taxon>
        <taxon>Magnoliopsida</taxon>
        <taxon>eudicotyledons</taxon>
        <taxon>Gunneridae</taxon>
        <taxon>Pentapetalae</taxon>
        <taxon>rosids</taxon>
        <taxon>malvids</taxon>
        <taxon>Malvales</taxon>
        <taxon>Malvaceae</taxon>
        <taxon>Malvoideae</taxon>
        <taxon>Hibiscus</taxon>
    </lineage>
</organism>
<dbReference type="CDD" id="cd13631">
    <property type="entry name" value="PBP2_Ct-PDT_like"/>
    <property type="match status" value="1"/>
</dbReference>
<keyword evidence="7" id="KW-0057">Aromatic amino acid biosynthesis</keyword>
<dbReference type="Gene3D" id="3.30.70.260">
    <property type="match status" value="1"/>
</dbReference>
<evidence type="ECO:0000256" key="3">
    <source>
        <dbReference type="ARBA" id="ARBA00022528"/>
    </source>
</evidence>
<dbReference type="GO" id="GO:0009094">
    <property type="term" value="P:L-phenylalanine biosynthetic process"/>
    <property type="evidence" value="ECO:0007669"/>
    <property type="project" value="UniProtKB-KW"/>
</dbReference>
<evidence type="ECO:0000259" key="12">
    <source>
        <dbReference type="PROSITE" id="PS51171"/>
    </source>
</evidence>
<dbReference type="EMBL" id="BSYR01000069">
    <property type="protein sequence ID" value="GMJ14581.1"/>
    <property type="molecule type" value="Genomic_DNA"/>
</dbReference>
<evidence type="ECO:0000256" key="1">
    <source>
        <dbReference type="ARBA" id="ARBA00004470"/>
    </source>
</evidence>
<comment type="caution">
    <text evidence="14">The sequence shown here is derived from an EMBL/GenBank/DDBJ whole genome shotgun (WGS) entry which is preliminary data.</text>
</comment>
<dbReference type="Gene3D" id="3.40.190.10">
    <property type="entry name" value="Periplasmic binding protein-like II"/>
    <property type="match status" value="2"/>
</dbReference>